<evidence type="ECO:0000256" key="3">
    <source>
        <dbReference type="ARBA" id="ARBA00022448"/>
    </source>
</evidence>
<keyword evidence="8 10" id="KW-1133">Transmembrane helix</keyword>
<dbReference type="Proteomes" id="UP000295252">
    <property type="component" value="Chromosome III"/>
</dbReference>
<keyword evidence="5" id="KW-0677">Repeat</keyword>
<dbReference type="GO" id="GO:0016887">
    <property type="term" value="F:ATP hydrolysis activity"/>
    <property type="evidence" value="ECO:0007669"/>
    <property type="project" value="InterPro"/>
</dbReference>
<accession>A0A068UB11</accession>
<protein>
    <recommendedName>
        <fullName evidence="11">ABC transporter domain-containing protein</fullName>
    </recommendedName>
</protein>
<feature type="transmembrane region" description="Helical" evidence="10">
    <location>
        <begin position="537"/>
        <end position="558"/>
    </location>
</feature>
<dbReference type="FunFam" id="3.40.50.300:FF:000179">
    <property type="entry name" value="ABC transporter G family member 34"/>
    <property type="match status" value="1"/>
</dbReference>
<dbReference type="InterPro" id="IPR027417">
    <property type="entry name" value="P-loop_NTPase"/>
</dbReference>
<dbReference type="GO" id="GO:0005524">
    <property type="term" value="F:ATP binding"/>
    <property type="evidence" value="ECO:0007669"/>
    <property type="project" value="UniProtKB-KW"/>
</dbReference>
<dbReference type="PROSITE" id="PS50893">
    <property type="entry name" value="ABC_TRANSPORTER_2"/>
    <property type="match status" value="2"/>
</dbReference>
<dbReference type="SUPFAM" id="SSF52540">
    <property type="entry name" value="P-loop containing nucleoside triphosphate hydrolases"/>
    <property type="match status" value="2"/>
</dbReference>
<feature type="transmembrane region" description="Helical" evidence="10">
    <location>
        <begin position="656"/>
        <end position="674"/>
    </location>
</feature>
<evidence type="ECO:0000256" key="7">
    <source>
        <dbReference type="ARBA" id="ARBA00022840"/>
    </source>
</evidence>
<evidence type="ECO:0000256" key="6">
    <source>
        <dbReference type="ARBA" id="ARBA00022741"/>
    </source>
</evidence>
<proteinExistence type="inferred from homology"/>
<evidence type="ECO:0000313" key="13">
    <source>
        <dbReference type="Proteomes" id="UP000295252"/>
    </source>
</evidence>
<dbReference type="STRING" id="49390.A0A068UB11"/>
<dbReference type="FunFam" id="3.40.50.300:FF:003489">
    <property type="entry name" value="ABC transporter G family member 39"/>
    <property type="match status" value="1"/>
</dbReference>
<dbReference type="PANTHER" id="PTHR48040">
    <property type="entry name" value="PLEIOTROPIC DRUG RESISTANCE PROTEIN 1-LIKE ISOFORM X1"/>
    <property type="match status" value="1"/>
</dbReference>
<feature type="transmembrane region" description="Helical" evidence="10">
    <location>
        <begin position="570"/>
        <end position="589"/>
    </location>
</feature>
<reference evidence="13" key="1">
    <citation type="journal article" date="2014" name="Science">
        <title>The coffee genome provides insight into the convergent evolution of caffeine biosynthesis.</title>
        <authorList>
            <person name="Denoeud F."/>
            <person name="Carretero-Paulet L."/>
            <person name="Dereeper A."/>
            <person name="Droc G."/>
            <person name="Guyot R."/>
            <person name="Pietrella M."/>
            <person name="Zheng C."/>
            <person name="Alberti A."/>
            <person name="Anthony F."/>
            <person name="Aprea G."/>
            <person name="Aury J.M."/>
            <person name="Bento P."/>
            <person name="Bernard M."/>
            <person name="Bocs S."/>
            <person name="Campa C."/>
            <person name="Cenci A."/>
            <person name="Combes M.C."/>
            <person name="Crouzillat D."/>
            <person name="Da Silva C."/>
            <person name="Daddiego L."/>
            <person name="De Bellis F."/>
            <person name="Dussert S."/>
            <person name="Garsmeur O."/>
            <person name="Gayraud T."/>
            <person name="Guignon V."/>
            <person name="Jahn K."/>
            <person name="Jamilloux V."/>
            <person name="Joet T."/>
            <person name="Labadie K."/>
            <person name="Lan T."/>
            <person name="Leclercq J."/>
            <person name="Lepelley M."/>
            <person name="Leroy T."/>
            <person name="Li L.T."/>
            <person name="Librado P."/>
            <person name="Lopez L."/>
            <person name="Munoz A."/>
            <person name="Noel B."/>
            <person name="Pallavicini A."/>
            <person name="Perrotta G."/>
            <person name="Poncet V."/>
            <person name="Pot D."/>
            <person name="Priyono X."/>
            <person name="Rigoreau M."/>
            <person name="Rouard M."/>
            <person name="Rozas J."/>
            <person name="Tranchant-Dubreuil C."/>
            <person name="VanBuren R."/>
            <person name="Zhang Q."/>
            <person name="Andrade A.C."/>
            <person name="Argout X."/>
            <person name="Bertrand B."/>
            <person name="de Kochko A."/>
            <person name="Graziosi G."/>
            <person name="Henry R.J."/>
            <person name="Jayarama X."/>
            <person name="Ming R."/>
            <person name="Nagai C."/>
            <person name="Rounsley S."/>
            <person name="Sankoff D."/>
            <person name="Giuliano G."/>
            <person name="Albert V.A."/>
            <person name="Wincker P."/>
            <person name="Lashermes P."/>
        </authorList>
    </citation>
    <scope>NUCLEOTIDE SEQUENCE [LARGE SCALE GENOMIC DNA]</scope>
    <source>
        <strain evidence="13">cv. DH200-94</strain>
    </source>
</reference>
<comment type="subcellular location">
    <subcellularLocation>
        <location evidence="1">Membrane</location>
        <topology evidence="1">Multi-pass membrane protein</topology>
    </subcellularLocation>
</comment>
<feature type="transmembrane region" description="Helical" evidence="10">
    <location>
        <begin position="896"/>
        <end position="915"/>
    </location>
</feature>
<dbReference type="InterPro" id="IPR029481">
    <property type="entry name" value="ABC_trans_N"/>
</dbReference>
<dbReference type="OrthoDB" id="66620at2759"/>
<evidence type="ECO:0000256" key="10">
    <source>
        <dbReference type="SAM" id="Phobius"/>
    </source>
</evidence>
<dbReference type="Gene3D" id="3.40.50.300">
    <property type="entry name" value="P-loop containing nucleotide triphosphate hydrolases"/>
    <property type="match status" value="2"/>
</dbReference>
<feature type="domain" description="ABC transporter" evidence="11">
    <location>
        <begin position="151"/>
        <end position="441"/>
    </location>
</feature>
<dbReference type="SMART" id="SM00382">
    <property type="entry name" value="AAA"/>
    <property type="match status" value="2"/>
</dbReference>
<feature type="domain" description="ABC transporter" evidence="11">
    <location>
        <begin position="915"/>
        <end position="1128"/>
    </location>
</feature>
<keyword evidence="6" id="KW-0547">Nucleotide-binding</keyword>
<evidence type="ECO:0000259" key="11">
    <source>
        <dbReference type="PROSITE" id="PS50893"/>
    </source>
</evidence>
<evidence type="ECO:0000256" key="5">
    <source>
        <dbReference type="ARBA" id="ARBA00022737"/>
    </source>
</evidence>
<feature type="transmembrane region" description="Helical" evidence="10">
    <location>
        <begin position="681"/>
        <end position="702"/>
    </location>
</feature>
<sequence>MESSELHNVSDVHLSGSILWRNMEMDIVSKSSREENDEAALKWAAIERIPSHHRTKSGVLAEENSQQIDVGVEHLGPLELKTILDSNVKFAEEDNEKFLLKLRQRIDRVGIDLPTVELRFENLSVEAEAHVGSRAMPTLFNFCTNIVEDLLSRLHILPNRKQPFPILRDVSGIIKPGRMTLLLGPPSTGKTTLLLALAGQLDSDLKVSGDITYNGHGLNEFVPQKTSAYIGQHDVHLGELTLRETLSFSARCQGVGPRHDMLEELLRREKESNIKSDLDNDNFTKVKTTFFIIFYIFKFFILHKSHNKGDLFGIITVTLFILGLEVCADTLVGNEMLRGISGGQKKRLTTGEMMIGGSNVFLMDEISTGLDSSTTFQIVRSIMHSIHVLQGTAVISLLQPAPETYDLFDDIILLSDGQIVYQGPREHVLEFFEYMGFKCPERKGVADFLQEVTSKKDQEQYWAERDEPYSFVSAKKFAEAFQSFHVGMKLGDELAVPFDKSRSHPAALSTKKYGISKVEVFKACMSREFLLMRRNSFVYAFAMTKLIFMALLAMTVFLRTKMHKDTISDGGIVMGAIYFTLMLNMFNGMSEIPLTIMKLPVFYKQRDLRFFPSWAYALPTLILKIPVSLLESALWVSLTYYVIGFDPNAGRFFKQYVLLVCLSQTALGLFRLMGSVGRIMIITNTFGSFAILVILLFGGFVISHDDIPKWWIWSYWLSPLMYGQNAIAVNEFLGKSWRKVSPTCVFFKIFLAESFWSNRAIRCLSLEISGDFYRSTLVLDWSRIPYWIHVSIQYLICLGSCLSSISYINYDAESKRKTGLLLPFEPLAITFDDIRYSVDMPKVFSAPKMTKEKEQLKGAHFKTTEILLNITCYCTFVSSSQLLPTGLVKSKMRIKLPLKSITFCLFLNLIYLHMLRSSCFFQEMKAQGLAEDRLELLKGVSGAFRPAVLTALMGVSGAGKTTLMDVLAGRKTGGYIEGTIRISGYPKKQETFARIAGYCEQNDIHSPHVNVYESCCTRHGFGCQKKWMLPPEREALVGMPGVSGLSTEQRKRLTIAVELVANLSIKFMDEPTSGLDARAAAIVMRTVRNTVNTGRTVVCTIHQPSIDIFDSFDEVIDRFIVQCDATAEVKIRTELGVA</sequence>
<evidence type="ECO:0000256" key="8">
    <source>
        <dbReference type="ARBA" id="ARBA00022989"/>
    </source>
</evidence>
<dbReference type="EMBL" id="HG739098">
    <property type="protein sequence ID" value="CDP04828.1"/>
    <property type="molecule type" value="Genomic_DNA"/>
</dbReference>
<name>A0A068UB11_COFCA</name>
<dbReference type="InterPro" id="IPR003439">
    <property type="entry name" value="ABC_transporter-like_ATP-bd"/>
</dbReference>
<dbReference type="Pfam" id="PF14510">
    <property type="entry name" value="ABC_trans_N"/>
    <property type="match status" value="1"/>
</dbReference>
<evidence type="ECO:0000256" key="1">
    <source>
        <dbReference type="ARBA" id="ARBA00004141"/>
    </source>
</evidence>
<dbReference type="AlphaFoldDB" id="A0A068UB11"/>
<dbReference type="Pfam" id="PF01061">
    <property type="entry name" value="ABC2_membrane"/>
    <property type="match status" value="1"/>
</dbReference>
<dbReference type="InParanoid" id="A0A068UB11"/>
<evidence type="ECO:0000256" key="9">
    <source>
        <dbReference type="ARBA" id="ARBA00023136"/>
    </source>
</evidence>
<gene>
    <name evidence="12" type="ORF">GSCOC_T00019563001</name>
</gene>
<feature type="transmembrane region" description="Helical" evidence="10">
    <location>
        <begin position="288"/>
        <end position="305"/>
    </location>
</feature>
<keyword evidence="4 10" id="KW-0812">Transmembrane</keyword>
<dbReference type="OMA" id="ERIPSHH"/>
<keyword evidence="9 10" id="KW-0472">Membrane</keyword>
<dbReference type="GO" id="GO:0016020">
    <property type="term" value="C:membrane"/>
    <property type="evidence" value="ECO:0007669"/>
    <property type="project" value="UniProtKB-SubCell"/>
</dbReference>
<evidence type="ECO:0000313" key="12">
    <source>
        <dbReference type="EMBL" id="CDP04828.1"/>
    </source>
</evidence>
<dbReference type="Gramene" id="CDP04828">
    <property type="protein sequence ID" value="CDP04828"/>
    <property type="gene ID" value="GSCOC_T00019563001"/>
</dbReference>
<dbReference type="Pfam" id="PF19055">
    <property type="entry name" value="ABC2_membrane_7"/>
    <property type="match status" value="1"/>
</dbReference>
<evidence type="ECO:0000256" key="2">
    <source>
        <dbReference type="ARBA" id="ARBA00006012"/>
    </source>
</evidence>
<dbReference type="Pfam" id="PF00005">
    <property type="entry name" value="ABC_tran"/>
    <property type="match status" value="2"/>
</dbReference>
<keyword evidence="7" id="KW-0067">ATP-binding</keyword>
<comment type="similarity">
    <text evidence="2">Belongs to the ABC transporter superfamily. ABCG family. PDR (TC 3.A.1.205) subfamily.</text>
</comment>
<dbReference type="InterPro" id="IPR003593">
    <property type="entry name" value="AAA+_ATPase"/>
</dbReference>
<dbReference type="InterPro" id="IPR013525">
    <property type="entry name" value="ABC2_TM"/>
</dbReference>
<feature type="transmembrane region" description="Helical" evidence="10">
    <location>
        <begin position="610"/>
        <end position="636"/>
    </location>
</feature>
<feature type="transmembrane region" description="Helical" evidence="10">
    <location>
        <begin position="786"/>
        <end position="808"/>
    </location>
</feature>
<keyword evidence="13" id="KW-1185">Reference proteome</keyword>
<dbReference type="PANTHER" id="PTHR48040:SF45">
    <property type="entry name" value="PLEIOTROPIC DRUG RESISTANCE PROTEIN 1-LIKE"/>
    <property type="match status" value="1"/>
</dbReference>
<keyword evidence="3" id="KW-0813">Transport</keyword>
<dbReference type="PhylomeDB" id="A0A068UB11"/>
<dbReference type="InterPro" id="IPR043926">
    <property type="entry name" value="ABCG_dom"/>
</dbReference>
<organism evidence="12 13">
    <name type="scientific">Coffea canephora</name>
    <name type="common">Robusta coffee</name>
    <dbReference type="NCBI Taxonomy" id="49390"/>
    <lineage>
        <taxon>Eukaryota</taxon>
        <taxon>Viridiplantae</taxon>
        <taxon>Streptophyta</taxon>
        <taxon>Embryophyta</taxon>
        <taxon>Tracheophyta</taxon>
        <taxon>Spermatophyta</taxon>
        <taxon>Magnoliopsida</taxon>
        <taxon>eudicotyledons</taxon>
        <taxon>Gunneridae</taxon>
        <taxon>Pentapetalae</taxon>
        <taxon>asterids</taxon>
        <taxon>lamiids</taxon>
        <taxon>Gentianales</taxon>
        <taxon>Rubiaceae</taxon>
        <taxon>Ixoroideae</taxon>
        <taxon>Gardenieae complex</taxon>
        <taxon>Bertiereae - Coffeeae clade</taxon>
        <taxon>Coffeeae</taxon>
        <taxon>Coffea</taxon>
    </lineage>
</organism>
<dbReference type="GO" id="GO:0140359">
    <property type="term" value="F:ABC-type transporter activity"/>
    <property type="evidence" value="ECO:0007669"/>
    <property type="project" value="InterPro"/>
</dbReference>
<feature type="transmembrane region" description="Helical" evidence="10">
    <location>
        <begin position="311"/>
        <end position="332"/>
    </location>
</feature>
<evidence type="ECO:0000256" key="4">
    <source>
        <dbReference type="ARBA" id="ARBA00022692"/>
    </source>
</evidence>